<accession>A0A482GIA4</accession>
<evidence type="ECO:0000313" key="2">
    <source>
        <dbReference type="EMBL" id="QBO63862.1"/>
    </source>
</evidence>
<gene>
    <name evidence="2" type="ORF">Goslar_00069</name>
</gene>
<dbReference type="EMBL" id="MK327938">
    <property type="protein sequence ID" value="QBO63862.1"/>
    <property type="molecule type" value="Genomic_DNA"/>
</dbReference>
<protein>
    <submittedName>
        <fullName evidence="2">NUMOD1 domain protein</fullName>
    </submittedName>
</protein>
<sequence>MEKSIHTQTGTIDYRDSAYLPYTNHRYRIFEDGELYDYKEDRVVPYEVVDGVPYVEIDWYRGIGKYDLGMIILTVLERVALPDHLYDEIESLFVDGDPTNFSYSNHIYRFRNGPLEVEGFEGYCYIPFASRYAINKEGHCISLLSLDPITWTKTVQQGTRLGGYAYRKVVPDSGFTPQLYRHRAIMLAFTRYDANVVNLTVNHKNGIKGDDWFDNLEWATYAENNQHARMAGLCIGTSKPVLVYDYRARIERRFNSIAEAERAYPYVPKGRFKWWVNNPPKRIPECDLYIKFATDNTPWPEWKLGEDRRVEDTDGRGILAINKETNERHVFPSVTAAANALGISWITVRRHCDRRAVPTKQPWCFRYADDIAAMPDFDVNKLVPKKKRVFNVPLER</sequence>
<name>A0A482GIA4_BPGOS</name>
<organism evidence="2 3">
    <name type="scientific">Escherichia phage vB_EcoM_Goslar</name>
    <dbReference type="NCBI Taxonomy" id="2502409"/>
    <lineage>
        <taxon>Viruses</taxon>
        <taxon>Duplodnaviria</taxon>
        <taxon>Heunggongvirae</taxon>
        <taxon>Uroviricota</taxon>
        <taxon>Caudoviricetes</taxon>
        <taxon>Chimalliviridae</taxon>
        <taxon>Goslarvirus</taxon>
        <taxon>Goslarvirus goslar</taxon>
    </lineage>
</organism>
<dbReference type="Gene3D" id="3.90.75.20">
    <property type="match status" value="1"/>
</dbReference>
<dbReference type="InterPro" id="IPR044925">
    <property type="entry name" value="His-Me_finger_sf"/>
</dbReference>
<dbReference type="Pfam" id="PF07453">
    <property type="entry name" value="NUMOD1"/>
    <property type="match status" value="1"/>
</dbReference>
<dbReference type="SUPFAM" id="SSF54060">
    <property type="entry name" value="His-Me finger endonucleases"/>
    <property type="match status" value="1"/>
</dbReference>
<keyword evidence="3" id="KW-1185">Reference proteome</keyword>
<reference evidence="2 3" key="1">
    <citation type="submission" date="2018-12" db="EMBL/GenBank/DDBJ databases">
        <title>Still something new to discover - new insights into E. coli phage diversity and taxonomy.</title>
        <authorList>
            <person name="Korf I.H.E."/>
            <person name="Adriaennsens E."/>
            <person name="Dreiseikelmann B."/>
            <person name="Kropinski A."/>
            <person name="Nimtz M."/>
            <person name="Meier-Kolthoff J.P."/>
            <person name="Rohde M."/>
            <person name="van Raaij M."/>
            <person name="Wittmann J."/>
        </authorList>
    </citation>
    <scope>NUCLEOTIDE SEQUENCE [LARGE SCALE GENOMIC DNA]</scope>
</reference>
<dbReference type="InterPro" id="IPR010896">
    <property type="entry name" value="NUMOD1"/>
</dbReference>
<feature type="domain" description="Nuclease-associated modular DNA-binding 1" evidence="1">
    <location>
        <begin position="322"/>
        <end position="351"/>
    </location>
</feature>
<dbReference type="Proteomes" id="UP000294673">
    <property type="component" value="Segment"/>
</dbReference>
<proteinExistence type="predicted"/>
<evidence type="ECO:0000313" key="3">
    <source>
        <dbReference type="Proteomes" id="UP000294673"/>
    </source>
</evidence>
<evidence type="ECO:0000259" key="1">
    <source>
        <dbReference type="Pfam" id="PF07453"/>
    </source>
</evidence>
<organismHost>
    <name type="scientific">Escherichia coli</name>
    <dbReference type="NCBI Taxonomy" id="562"/>
</organismHost>